<evidence type="ECO:0000313" key="2">
    <source>
        <dbReference type="Proteomes" id="UP000380386"/>
    </source>
</evidence>
<evidence type="ECO:0000313" key="1">
    <source>
        <dbReference type="EMBL" id="MQS51439.1"/>
    </source>
</evidence>
<reference evidence="1 2" key="1">
    <citation type="journal article" date="2019" name="Syst. Appl. Microbiol.">
        <title>Polyphasic characterization of two novel Lactobacillus spp. isolated from blown salami packages: Description of Lactobacillus halodurans sp. nov. and Lactobacillus salsicarnum sp. nov.</title>
        <authorList>
            <person name="Schuster J.A."/>
            <person name="Klingl A."/>
            <person name="Vogel R.F."/>
            <person name="Ehrmann M.A."/>
        </authorList>
    </citation>
    <scope>NUCLEOTIDE SEQUENCE [LARGE SCALE GENOMIC DNA]</scope>
    <source>
        <strain evidence="1 2">TMW 1.2118</strain>
    </source>
</reference>
<dbReference type="InterPro" id="IPR009256">
    <property type="entry name" value="YqgQ-like"/>
</dbReference>
<gene>
    <name evidence="1" type="ORF">FHL02_00230</name>
</gene>
<dbReference type="Pfam" id="PF06014">
    <property type="entry name" value="YqgQ-like"/>
    <property type="match status" value="1"/>
</dbReference>
<dbReference type="AlphaFoldDB" id="A0A5P0ZEL9"/>
<name>A0A5P0ZEL9_9LACO</name>
<comment type="caution">
    <text evidence="1">The sequence shown here is derived from an EMBL/GenBank/DDBJ whole genome shotgun (WGS) entry which is preliminary data.</text>
</comment>
<proteinExistence type="predicted"/>
<dbReference type="EMBL" id="VDFM01000001">
    <property type="protein sequence ID" value="MQS51439.1"/>
    <property type="molecule type" value="Genomic_DNA"/>
</dbReference>
<dbReference type="Gene3D" id="1.10.287.760">
    <property type="entry name" value="YqgQ-like"/>
    <property type="match status" value="1"/>
</dbReference>
<organism evidence="1 2">
    <name type="scientific">Companilactobacillus mishanensis</name>
    <dbReference type="NCBI Taxonomy" id="2486008"/>
    <lineage>
        <taxon>Bacteria</taxon>
        <taxon>Bacillati</taxon>
        <taxon>Bacillota</taxon>
        <taxon>Bacilli</taxon>
        <taxon>Lactobacillales</taxon>
        <taxon>Lactobacillaceae</taxon>
        <taxon>Companilactobacillus</taxon>
    </lineage>
</organism>
<dbReference type="InterPro" id="IPR023164">
    <property type="entry name" value="YqgQ-like_sf"/>
</dbReference>
<dbReference type="Proteomes" id="UP000380386">
    <property type="component" value="Unassembled WGS sequence"/>
</dbReference>
<accession>A0A5P0ZEL9</accession>
<dbReference type="OrthoDB" id="2361671at2"/>
<dbReference type="SUPFAM" id="SSF158379">
    <property type="entry name" value="YqgQ-like"/>
    <property type="match status" value="1"/>
</dbReference>
<protein>
    <submittedName>
        <fullName evidence="1">DUF910 family protein</fullName>
    </submittedName>
</protein>
<sequence>MRTMYDVQQLLKKYGTYVHLGKRIWDIELMSIELRNIYNNEMIDKPTFIKAQLVLKSEHRKEEKKEEESSK</sequence>